<keyword evidence="2" id="KW-1185">Reference proteome</keyword>
<organism evidence="1 2">
    <name type="scientific">Saccharicrinis carchari</name>
    <dbReference type="NCBI Taxonomy" id="1168039"/>
    <lineage>
        <taxon>Bacteria</taxon>
        <taxon>Pseudomonadati</taxon>
        <taxon>Bacteroidota</taxon>
        <taxon>Bacteroidia</taxon>
        <taxon>Marinilabiliales</taxon>
        <taxon>Marinilabiliaceae</taxon>
        <taxon>Saccharicrinis</taxon>
    </lineage>
</organism>
<dbReference type="EMBL" id="FXTB01000001">
    <property type="protein sequence ID" value="SMO44550.1"/>
    <property type="molecule type" value="Genomic_DNA"/>
</dbReference>
<dbReference type="PROSITE" id="PS51257">
    <property type="entry name" value="PROKAR_LIPOPROTEIN"/>
    <property type="match status" value="1"/>
</dbReference>
<evidence type="ECO:0000313" key="2">
    <source>
        <dbReference type="Proteomes" id="UP000319040"/>
    </source>
</evidence>
<sequence>MKKILNITIIAALFGLMGCEDVTDQFDGLDDRQSNFNIGKTPLEGPYVLTEEDYALSSNKDVNNFKNFSESLPAKDYVPEILNKNYYTKEAGIELRITYDYYSRPSVDEDNAYEISNDEYKLMGQSYSNFTNDDLAKASIALLFTNNIPLSLMDPGSELTAKYVIASQGDTRYVKVNDDFSTEVLSKKPDAFYTLSGDDYDLLGERYPNFYSISDAQTKIAEFAQMAEGKGAGNYACVVYRSFYDRYAVYKYDGTAWSLLGSVNPKSELFKFDGMEWSWIPPIKFVKSDKAFTVEYELTDADYELVGNGRYYNFDVREGKDEESEEVRIEKISKILKTNFEVALGQVYKVSFKVYSGQNETWDLTLEAVEDN</sequence>
<dbReference type="RefSeq" id="WP_142532183.1">
    <property type="nucleotide sequence ID" value="NZ_FXTB01000001.1"/>
</dbReference>
<dbReference type="AlphaFoldDB" id="A0A521BCS5"/>
<protein>
    <recommendedName>
        <fullName evidence="3">DUF5017 domain-containing protein</fullName>
    </recommendedName>
</protein>
<reference evidence="1 2" key="1">
    <citation type="submission" date="2017-05" db="EMBL/GenBank/DDBJ databases">
        <authorList>
            <person name="Varghese N."/>
            <person name="Submissions S."/>
        </authorList>
    </citation>
    <scope>NUCLEOTIDE SEQUENCE [LARGE SCALE GENOMIC DNA]</scope>
    <source>
        <strain evidence="1 2">DSM 27040</strain>
    </source>
</reference>
<dbReference type="OrthoDB" id="1013052at2"/>
<evidence type="ECO:0000313" key="1">
    <source>
        <dbReference type="EMBL" id="SMO44550.1"/>
    </source>
</evidence>
<gene>
    <name evidence="1" type="ORF">SAMN06265379_101859</name>
</gene>
<evidence type="ECO:0008006" key="3">
    <source>
        <dbReference type="Google" id="ProtNLM"/>
    </source>
</evidence>
<proteinExistence type="predicted"/>
<accession>A0A521BCS5</accession>
<dbReference type="Proteomes" id="UP000319040">
    <property type="component" value="Unassembled WGS sequence"/>
</dbReference>
<name>A0A521BCS5_SACCC</name>